<dbReference type="GO" id="GO:0033743">
    <property type="term" value="F:peptide-methionine (R)-S-oxide reductase activity"/>
    <property type="evidence" value="ECO:0007669"/>
    <property type="project" value="UniProtKB-EC"/>
</dbReference>
<sequence>MSEQNDEKLIVKDGKNNPFNVLNDMEDYVIRKKGTERPFSGEYDNHFEAGTYICRQCNAPLYKSEDKFDGHCGWPAFDDEIEGAVTRKTDPDGRRVEILCANCDGHLGHVFEGERFTDKNVRHCVNSVSMSFIPDGKPLPTKVEN</sequence>
<dbReference type="PANTHER" id="PTHR46081">
    <property type="entry name" value="PEPTIDE METHIONINE SULFOXIDE REDUCTASE 2"/>
    <property type="match status" value="1"/>
</dbReference>
<evidence type="ECO:0000256" key="2">
    <source>
        <dbReference type="ARBA" id="ARBA00012499"/>
    </source>
</evidence>
<keyword evidence="3" id="KW-0479">Metal-binding</keyword>
<dbReference type="SUPFAM" id="SSF51316">
    <property type="entry name" value="Mss4-like"/>
    <property type="match status" value="1"/>
</dbReference>
<dbReference type="NCBIfam" id="TIGR00357">
    <property type="entry name" value="peptide-methionine (R)-S-oxide reductase MsrB"/>
    <property type="match status" value="1"/>
</dbReference>
<feature type="domain" description="MsrB" evidence="7">
    <location>
        <begin position="15"/>
        <end position="135"/>
    </location>
</feature>
<comment type="cofactor">
    <cofactor evidence="1">
        <name>Zn(2+)</name>
        <dbReference type="ChEBI" id="CHEBI:29105"/>
    </cofactor>
</comment>
<dbReference type="Proteomes" id="UP001319104">
    <property type="component" value="Unassembled WGS sequence"/>
</dbReference>
<evidence type="ECO:0000256" key="4">
    <source>
        <dbReference type="ARBA" id="ARBA00022833"/>
    </source>
</evidence>
<organism evidence="8 9">
    <name type="scientific">Litoribacter ruber</name>
    <dbReference type="NCBI Taxonomy" id="702568"/>
    <lineage>
        <taxon>Bacteria</taxon>
        <taxon>Pseudomonadati</taxon>
        <taxon>Bacteroidota</taxon>
        <taxon>Cytophagia</taxon>
        <taxon>Cytophagales</taxon>
        <taxon>Cyclobacteriaceae</taxon>
        <taxon>Litoribacter</taxon>
    </lineage>
</organism>
<keyword evidence="9" id="KW-1185">Reference proteome</keyword>
<keyword evidence="5 8" id="KW-0560">Oxidoreductase</keyword>
<accession>A0AAP2G1J0</accession>
<dbReference type="EMBL" id="JAHCMY010000006">
    <property type="protein sequence ID" value="MBS9524734.1"/>
    <property type="molecule type" value="Genomic_DNA"/>
</dbReference>
<dbReference type="PANTHER" id="PTHR46081:SF8">
    <property type="entry name" value="PEPTIDE METHIONINE SULFOXIDE REDUCTASE 2"/>
    <property type="match status" value="1"/>
</dbReference>
<dbReference type="Gene3D" id="2.170.150.20">
    <property type="entry name" value="Peptide methionine sulfoxide reductase"/>
    <property type="match status" value="1"/>
</dbReference>
<evidence type="ECO:0000256" key="5">
    <source>
        <dbReference type="ARBA" id="ARBA00023002"/>
    </source>
</evidence>
<dbReference type="EC" id="1.8.4.12" evidence="2"/>
<dbReference type="GO" id="GO:0006979">
    <property type="term" value="P:response to oxidative stress"/>
    <property type="evidence" value="ECO:0007669"/>
    <property type="project" value="InterPro"/>
</dbReference>
<gene>
    <name evidence="8" type="ORF">KI659_12010</name>
</gene>
<protein>
    <recommendedName>
        <fullName evidence="2">peptide-methionine (R)-S-oxide reductase</fullName>
        <ecNumber evidence="2">1.8.4.12</ecNumber>
    </recommendedName>
</protein>
<evidence type="ECO:0000256" key="1">
    <source>
        <dbReference type="ARBA" id="ARBA00001947"/>
    </source>
</evidence>
<dbReference type="GO" id="GO:0046872">
    <property type="term" value="F:metal ion binding"/>
    <property type="evidence" value="ECO:0007669"/>
    <property type="project" value="UniProtKB-KW"/>
</dbReference>
<dbReference type="AlphaFoldDB" id="A0AAP2G1J0"/>
<comment type="caution">
    <text evidence="8">The sequence shown here is derived from an EMBL/GenBank/DDBJ whole genome shotgun (WGS) entry which is preliminary data.</text>
</comment>
<evidence type="ECO:0000256" key="3">
    <source>
        <dbReference type="ARBA" id="ARBA00022723"/>
    </source>
</evidence>
<dbReference type="Pfam" id="PF01641">
    <property type="entry name" value="SelR"/>
    <property type="match status" value="1"/>
</dbReference>
<dbReference type="InterPro" id="IPR028427">
    <property type="entry name" value="Met_Sox_Rdtase_MsrB"/>
</dbReference>
<dbReference type="InterPro" id="IPR011057">
    <property type="entry name" value="Mss4-like_sf"/>
</dbReference>
<evidence type="ECO:0000313" key="9">
    <source>
        <dbReference type="Proteomes" id="UP001319104"/>
    </source>
</evidence>
<proteinExistence type="predicted"/>
<reference evidence="8 9" key="1">
    <citation type="submission" date="2021-05" db="EMBL/GenBank/DDBJ databases">
        <authorList>
            <person name="Zhang Z.D."/>
            <person name="Osman G."/>
        </authorList>
    </citation>
    <scope>NUCLEOTIDE SEQUENCE [LARGE SCALE GENOMIC DNA]</scope>
    <source>
        <strain evidence="8 9">KCTC 32217</strain>
    </source>
</reference>
<comment type="catalytic activity">
    <reaction evidence="6">
        <text>L-methionyl-[protein] + [thioredoxin]-disulfide + H2O = L-methionyl-(R)-S-oxide-[protein] + [thioredoxin]-dithiol</text>
        <dbReference type="Rhea" id="RHEA:24164"/>
        <dbReference type="Rhea" id="RHEA-COMP:10698"/>
        <dbReference type="Rhea" id="RHEA-COMP:10700"/>
        <dbReference type="Rhea" id="RHEA-COMP:12313"/>
        <dbReference type="Rhea" id="RHEA-COMP:12314"/>
        <dbReference type="ChEBI" id="CHEBI:15377"/>
        <dbReference type="ChEBI" id="CHEBI:16044"/>
        <dbReference type="ChEBI" id="CHEBI:29950"/>
        <dbReference type="ChEBI" id="CHEBI:45764"/>
        <dbReference type="ChEBI" id="CHEBI:50058"/>
        <dbReference type="EC" id="1.8.4.12"/>
    </reaction>
</comment>
<dbReference type="GO" id="GO:0030091">
    <property type="term" value="P:protein repair"/>
    <property type="evidence" value="ECO:0007669"/>
    <property type="project" value="InterPro"/>
</dbReference>
<evidence type="ECO:0000259" key="7">
    <source>
        <dbReference type="PROSITE" id="PS51790"/>
    </source>
</evidence>
<dbReference type="NCBIfam" id="NF004036">
    <property type="entry name" value="PRK05508.1"/>
    <property type="match status" value="1"/>
</dbReference>
<dbReference type="InterPro" id="IPR002579">
    <property type="entry name" value="Met_Sox_Rdtase_MsrB_dom"/>
</dbReference>
<evidence type="ECO:0000313" key="8">
    <source>
        <dbReference type="EMBL" id="MBS9524734.1"/>
    </source>
</evidence>
<keyword evidence="4" id="KW-0862">Zinc</keyword>
<dbReference type="PROSITE" id="PS51790">
    <property type="entry name" value="MSRB"/>
    <property type="match status" value="1"/>
</dbReference>
<evidence type="ECO:0000256" key="6">
    <source>
        <dbReference type="ARBA" id="ARBA00048488"/>
    </source>
</evidence>
<name>A0AAP2G1J0_9BACT</name>